<organism evidence="6 7">
    <name type="scientific">Mucor plumbeus</name>
    <dbReference type="NCBI Taxonomy" id="97098"/>
    <lineage>
        <taxon>Eukaryota</taxon>
        <taxon>Fungi</taxon>
        <taxon>Fungi incertae sedis</taxon>
        <taxon>Mucoromycota</taxon>
        <taxon>Mucoromycotina</taxon>
        <taxon>Mucoromycetes</taxon>
        <taxon>Mucorales</taxon>
        <taxon>Mucorineae</taxon>
        <taxon>Mucoraceae</taxon>
        <taxon>Mucor</taxon>
    </lineage>
</organism>
<evidence type="ECO:0000259" key="4">
    <source>
        <dbReference type="PROSITE" id="PS50003"/>
    </source>
</evidence>
<dbReference type="InterPro" id="IPR036265">
    <property type="entry name" value="HIT-like_sf"/>
</dbReference>
<proteinExistence type="predicted"/>
<evidence type="ECO:0000256" key="2">
    <source>
        <dbReference type="PROSITE-ProRule" id="PRU00464"/>
    </source>
</evidence>
<dbReference type="SMART" id="SM00233">
    <property type="entry name" value="PH"/>
    <property type="match status" value="1"/>
</dbReference>
<evidence type="ECO:0000256" key="1">
    <source>
        <dbReference type="ARBA" id="ARBA00022553"/>
    </source>
</evidence>
<dbReference type="EMBL" id="JAEPRC010000836">
    <property type="protein sequence ID" value="KAG2191348.1"/>
    <property type="molecule type" value="Genomic_DNA"/>
</dbReference>
<dbReference type="Pfam" id="PF20400">
    <property type="entry name" value="BAR_4"/>
    <property type="match status" value="1"/>
</dbReference>
<dbReference type="PROSITE" id="PS00892">
    <property type="entry name" value="HIT_1"/>
    <property type="match status" value="1"/>
</dbReference>
<keyword evidence="1" id="KW-0597">Phosphoprotein</keyword>
<protein>
    <recommendedName>
        <fullName evidence="8">PH domain-containing protein</fullName>
    </recommendedName>
</protein>
<feature type="domain" description="HIT" evidence="5">
    <location>
        <begin position="48"/>
        <end position="128"/>
    </location>
</feature>
<dbReference type="Gene3D" id="2.30.29.30">
    <property type="entry name" value="Pleckstrin-homology domain (PH domain)/Phosphotyrosine-binding domain (PTB)"/>
    <property type="match status" value="1"/>
</dbReference>
<comment type="caution">
    <text evidence="6">The sequence shown here is derived from an EMBL/GenBank/DDBJ whole genome shotgun (WGS) entry which is preliminary data.</text>
</comment>
<dbReference type="InterPro" id="IPR019808">
    <property type="entry name" value="Histidine_triad_CS"/>
</dbReference>
<feature type="region of interest" description="Disordered" evidence="3">
    <location>
        <begin position="810"/>
        <end position="843"/>
    </location>
</feature>
<evidence type="ECO:0000256" key="3">
    <source>
        <dbReference type="SAM" id="MobiDB-lite"/>
    </source>
</evidence>
<evidence type="ECO:0000313" key="7">
    <source>
        <dbReference type="Proteomes" id="UP000650833"/>
    </source>
</evidence>
<dbReference type="PANTHER" id="PTHR31941:SF1">
    <property type="entry name" value="CYTOSKELETAL SIGNALING PROTEIN SLM1"/>
    <property type="match status" value="1"/>
</dbReference>
<dbReference type="InterPro" id="IPR011146">
    <property type="entry name" value="HIT-like"/>
</dbReference>
<name>A0A8H7UTD5_9FUNG</name>
<dbReference type="PROSITE" id="PS51084">
    <property type="entry name" value="HIT_2"/>
    <property type="match status" value="1"/>
</dbReference>
<dbReference type="PROSITE" id="PS50003">
    <property type="entry name" value="PH_DOMAIN"/>
    <property type="match status" value="1"/>
</dbReference>
<keyword evidence="7" id="KW-1185">Reference proteome</keyword>
<gene>
    <name evidence="6" type="ORF">INT46_000120</name>
</gene>
<dbReference type="AlphaFoldDB" id="A0A8H7UTD5"/>
<dbReference type="Pfam" id="PF01230">
    <property type="entry name" value="HIT"/>
    <property type="match status" value="1"/>
</dbReference>
<dbReference type="Pfam" id="PF20399">
    <property type="entry name" value="PH_20"/>
    <property type="match status" value="1"/>
</dbReference>
<dbReference type="PANTHER" id="PTHR31941">
    <property type="entry name" value="CYTOSKELETAL SIGNALING PROTEIN SLM1"/>
    <property type="match status" value="1"/>
</dbReference>
<feature type="compositionally biased region" description="Polar residues" evidence="3">
    <location>
        <begin position="763"/>
        <end position="774"/>
    </location>
</feature>
<dbReference type="OrthoDB" id="5598057at2759"/>
<dbReference type="GO" id="GO:0003824">
    <property type="term" value="F:catalytic activity"/>
    <property type="evidence" value="ECO:0007669"/>
    <property type="project" value="InterPro"/>
</dbReference>
<feature type="short sequence motif" description="Histidine triad motif" evidence="2">
    <location>
        <begin position="113"/>
        <end position="117"/>
    </location>
</feature>
<evidence type="ECO:0000313" key="6">
    <source>
        <dbReference type="EMBL" id="KAG2191348.1"/>
    </source>
</evidence>
<reference evidence="6" key="1">
    <citation type="submission" date="2020-12" db="EMBL/GenBank/DDBJ databases">
        <title>Metabolic potential, ecology and presence of endohyphal bacteria is reflected in genomic diversity of Mucoromycotina.</title>
        <authorList>
            <person name="Muszewska A."/>
            <person name="Okrasinska A."/>
            <person name="Steczkiewicz K."/>
            <person name="Drgas O."/>
            <person name="Orlowska M."/>
            <person name="Perlinska-Lenart U."/>
            <person name="Aleksandrzak-Piekarczyk T."/>
            <person name="Szatraj K."/>
            <person name="Zielenkiewicz U."/>
            <person name="Pilsyk S."/>
            <person name="Malc E."/>
            <person name="Mieczkowski P."/>
            <person name="Kruszewska J.S."/>
            <person name="Biernat P."/>
            <person name="Pawlowska J."/>
        </authorList>
    </citation>
    <scope>NUCLEOTIDE SEQUENCE</scope>
    <source>
        <strain evidence="6">CBS 226.32</strain>
    </source>
</reference>
<dbReference type="InterPro" id="IPR046869">
    <property type="entry name" value="SLM1/RGC1-like_PH"/>
</dbReference>
<evidence type="ECO:0008006" key="8">
    <source>
        <dbReference type="Google" id="ProtNLM"/>
    </source>
</evidence>
<feature type="region of interest" description="Disordered" evidence="3">
    <location>
        <begin position="192"/>
        <end position="212"/>
    </location>
</feature>
<dbReference type="SUPFAM" id="SSF50729">
    <property type="entry name" value="PH domain-like"/>
    <property type="match status" value="1"/>
</dbReference>
<dbReference type="SUPFAM" id="SSF54197">
    <property type="entry name" value="HIT-like"/>
    <property type="match status" value="1"/>
</dbReference>
<evidence type="ECO:0000259" key="5">
    <source>
        <dbReference type="PROSITE" id="PS51084"/>
    </source>
</evidence>
<feature type="compositionally biased region" description="Polar residues" evidence="3">
    <location>
        <begin position="810"/>
        <end position="820"/>
    </location>
</feature>
<dbReference type="InterPro" id="IPR001849">
    <property type="entry name" value="PH_domain"/>
</dbReference>
<sequence length="843" mass="95534">MPFKFGKFNISESEVFFESKYTIVDVTAMNNYSTIDCIKRHLFYLTDILIVPKRVVPRYSQLSIEEVKIVTDLTESAKLISKVLEDEYCSINEEKRCIWLIQDGKEAGQTVPHVHLHMIPKSFSESFVNGIEDDSRVPRSMSEMKEEAERLKIKFKKTKAELSMIKPLSRFVEHFDLMPPTELLDTSSIEIPDEPLEQPNKKPTSPLYSLPNGLQRKYPSSLSIKSAEPLQTSAIIYSPTSPIKDIRDYSRNMPSLPTMASSPSTNQIPSDSLKSIGRSQSNPANFLTTNLINDMKKTSDPTVTMTKAASPISEGGFANIVVVPSKNNNTKISASVSNSDYISHSSGRSKLSRASLNRADIIIKRYDAWSKFLMLIISWAGEVSRLSLQSERSFSSLLKESSFSNIKGSNIKSANGIHATIHGFTMDLALQEQQFGHRLKEHVPILEKFKKECIMHIKGLKSRPDLALDEFLRRAEVTANLMIQLNKSCKEARRTIEKGAQLTNDPWLTNLYVLRQLKKEVDEENRLRRLMVPIQQTMLDFETRLLQAVEETIKICFERPGSLSKERLNSLETSLNAAVSDNWNTFVSNNKKDVVNEKNPNKLYLKINYPFKNDPLVTTLHKGELERKLGVLNKYTQRFFVLTESGFLHQFKLNDKVSPEFSIYIPNATIIPNMDISHLNLTTLQSEPDKSSNYSFEIQRSGSVLQRDKSYVFRTFSLAEMVVWCRLLSDIATGTIDSVLRPRQQYIPPAAISCQSSARSSMLISEVSPQHQETTPPPSPIQQLPESLQSKINRMSNVTTDIPQHAMQQPIASPTTSTELYTPPLIQGQIEGRHKQYTPQLNI</sequence>
<dbReference type="Proteomes" id="UP000650833">
    <property type="component" value="Unassembled WGS sequence"/>
</dbReference>
<accession>A0A8H7UTD5</accession>
<dbReference type="Gene3D" id="3.30.428.10">
    <property type="entry name" value="HIT-like"/>
    <property type="match status" value="1"/>
</dbReference>
<feature type="domain" description="PH" evidence="4">
    <location>
        <begin position="618"/>
        <end position="733"/>
    </location>
</feature>
<dbReference type="InterPro" id="IPR046868">
    <property type="entry name" value="BAR_4"/>
</dbReference>
<feature type="region of interest" description="Disordered" evidence="3">
    <location>
        <begin position="763"/>
        <end position="784"/>
    </location>
</feature>
<dbReference type="InterPro" id="IPR011993">
    <property type="entry name" value="PH-like_dom_sf"/>
</dbReference>